<dbReference type="InterPro" id="IPR006935">
    <property type="entry name" value="Helicase/UvrB_N"/>
</dbReference>
<sequence>MTAMASNFDFLTGQSDWSNIAERAHKAEQGLAIAPEFAAIFARSAMELGIKWVYHAEGMDTSDPYKYGKDRELFALLKDRSFCEVVGDEKLLHMLDQLRLFGNRAAHGGRPLTHGDGVLALRILFEFLSWMAYCYTAIQGEMVFDESLLPSPDDKATVSQQEIKKQAESIAKKDAALAQKQHELEEKNQELDDIRAKNEQLQQELIRLRKERQAQGEFHVNPITEAETRKRYIDYDLEAAGWIIGDNCRIEEEVSGMPNASNTGFSDYVLYGRDQKPLAIVEAKRTSFDPEKGAKQAELYANSYEEKYGRRPFIFMTNGLRTVFLDEQGGYPRRDVSGFFTQDDLQMRMDRRGMQQTLAEVEPNHDIAGRPYQIEAVKAVEEAFDHKRRKALIVQATGTGKTRVAISLSDVLFRGGWVKRILFLADRTALVRQAKRSFMDFFSNEIPMASLMDSRDDAATARIIFSTYPTMMNAIDTAKNSEGRRLFSPAAFDLIIIDESHRSIYQRYQAIFQYFDAMLLGLTATPKNEVDKNTYRQFELEAGNPTFAYPYDEAVAQGYLVPYEQFERTTDLMKNGLHYKDLSEEDKAHYEDVFGVAGDNAPDILSSDFNKYVFNRQTVQMVLKDLLDMGQYIAGGDKLGKTIIFAKNRKHAKFIVDIFHEMYPEFGDAFIQQVDGSIDYHEQIIDDFCTPDKMPQIAVSVDMLDTGIDVPEVLNLVFFKMVRSYSKFWQMIGRGTRLCPNLFGPGQDKRKFYIFDYGGNFEYFSLQGNKLKESKNQPSLVERIYNLQANLYLLLHKDKDAERQAFAQELFEELHGKVMALDDDSFRVIQNRQQVEKYRDRRSWASLTADDVAELGKYIAPIIPAQDEDVMARFFDQKLYGIMYDYLMAKDITVKAQQVEETADKLSSPNLQTIPQIKAKQPFIQQVRYPEFWEDVTVDKLETVRTQLRDLLKFLETESRGIYYTDFADTLITVRETHAVTPEQTSESYKKKVERYLKEHQDNIAVHKLRTNKRLTATDLRELERVLWEELGTHEDYRNLYGECPVGLMVRKTVGMDRAALEEAFAEFLQANRLNLRQIDFVKRIIDYLAKNGEMIPKDVMKPAFAGMNNVAKLFERNKDEVRNIFDKVKEVTSNGSEIA</sequence>
<dbReference type="PROSITE" id="PS51192">
    <property type="entry name" value="HELICASE_ATP_BIND_1"/>
    <property type="match status" value="1"/>
</dbReference>
<gene>
    <name evidence="4" type="ORF">FZ041_12555</name>
</gene>
<dbReference type="SMART" id="SM00487">
    <property type="entry name" value="DEXDc"/>
    <property type="match status" value="1"/>
</dbReference>
<dbReference type="EMBL" id="VTOZ01000033">
    <property type="protein sequence ID" value="TYZ27050.1"/>
    <property type="molecule type" value="Genomic_DNA"/>
</dbReference>
<dbReference type="InterPro" id="IPR014001">
    <property type="entry name" value="Helicase_ATP-bd"/>
</dbReference>
<accession>A0A5D6WGM1</accession>
<dbReference type="Proteomes" id="UP000322783">
    <property type="component" value="Unassembled WGS sequence"/>
</dbReference>
<organism evidence="4 5">
    <name type="scientific">Selenomonas caprae</name>
    <dbReference type="NCBI Taxonomy" id="2606905"/>
    <lineage>
        <taxon>Bacteria</taxon>
        <taxon>Bacillati</taxon>
        <taxon>Bacillota</taxon>
        <taxon>Negativicutes</taxon>
        <taxon>Selenomonadales</taxon>
        <taxon>Selenomonadaceae</taxon>
        <taxon>Selenomonas</taxon>
    </lineage>
</organism>
<dbReference type="GO" id="GO:0003677">
    <property type="term" value="F:DNA binding"/>
    <property type="evidence" value="ECO:0007669"/>
    <property type="project" value="InterPro"/>
</dbReference>
<reference evidence="4 5" key="1">
    <citation type="submission" date="2019-08" db="EMBL/GenBank/DDBJ databases">
        <title>Selenomonas sp. mPRGC5 and Selenomonas sp. mPRGC8 isolated from ruminal fluid of dairy goat (Capra hircus).</title>
        <authorList>
            <person name="Poothong S."/>
            <person name="Nuengjamnong C."/>
            <person name="Tanasupawat S."/>
        </authorList>
    </citation>
    <scope>NUCLEOTIDE SEQUENCE [LARGE SCALE GENOMIC DNA]</scope>
    <source>
        <strain evidence="5">mPRGC8</strain>
    </source>
</reference>
<dbReference type="PANTHER" id="PTHR47396:SF1">
    <property type="entry name" value="ATP-DEPENDENT HELICASE IRC3-RELATED"/>
    <property type="match status" value="1"/>
</dbReference>
<feature type="coiled-coil region" evidence="1">
    <location>
        <begin position="170"/>
        <end position="214"/>
    </location>
</feature>
<dbReference type="Pfam" id="PF08463">
    <property type="entry name" value="EcoEI_R_C"/>
    <property type="match status" value="1"/>
</dbReference>
<dbReference type="PANTHER" id="PTHR47396">
    <property type="entry name" value="TYPE I RESTRICTION ENZYME ECOKI R PROTEIN"/>
    <property type="match status" value="1"/>
</dbReference>
<evidence type="ECO:0000256" key="1">
    <source>
        <dbReference type="SAM" id="Coils"/>
    </source>
</evidence>
<dbReference type="AlphaFoldDB" id="A0A5D6WGM1"/>
<dbReference type="Gene3D" id="3.40.50.300">
    <property type="entry name" value="P-loop containing nucleotide triphosphate hydrolases"/>
    <property type="match status" value="2"/>
</dbReference>
<dbReference type="PROSITE" id="PS51194">
    <property type="entry name" value="HELICASE_CTER"/>
    <property type="match status" value="1"/>
</dbReference>
<dbReference type="SUPFAM" id="SSF52540">
    <property type="entry name" value="P-loop containing nucleoside triphosphate hydrolases"/>
    <property type="match status" value="2"/>
</dbReference>
<evidence type="ECO:0000259" key="2">
    <source>
        <dbReference type="PROSITE" id="PS51192"/>
    </source>
</evidence>
<protein>
    <submittedName>
        <fullName evidence="4">DUF4145 domain-containing protein</fullName>
    </submittedName>
</protein>
<dbReference type="GO" id="GO:0006304">
    <property type="term" value="P:DNA modification"/>
    <property type="evidence" value="ECO:0007669"/>
    <property type="project" value="InterPro"/>
</dbReference>
<dbReference type="GO" id="GO:0016787">
    <property type="term" value="F:hydrolase activity"/>
    <property type="evidence" value="ECO:0007669"/>
    <property type="project" value="InterPro"/>
</dbReference>
<dbReference type="Gene3D" id="3.90.1570.30">
    <property type="match status" value="1"/>
</dbReference>
<dbReference type="InterPro" id="IPR027417">
    <property type="entry name" value="P-loop_NTPase"/>
</dbReference>
<name>A0A5D6WGM1_9FIRM</name>
<comment type="caution">
    <text evidence="4">The sequence shown here is derived from an EMBL/GenBank/DDBJ whole genome shotgun (WGS) entry which is preliminary data.</text>
</comment>
<dbReference type="InterPro" id="IPR001650">
    <property type="entry name" value="Helicase_C-like"/>
</dbReference>
<dbReference type="InterPro" id="IPR050742">
    <property type="entry name" value="Helicase_Restrict-Modif_Enz"/>
</dbReference>
<keyword evidence="1" id="KW-0175">Coiled coil</keyword>
<dbReference type="CDD" id="cd18799">
    <property type="entry name" value="SF2_C_EcoAI-like"/>
    <property type="match status" value="1"/>
</dbReference>
<evidence type="ECO:0000313" key="4">
    <source>
        <dbReference type="EMBL" id="TYZ27050.1"/>
    </source>
</evidence>
<feature type="domain" description="Helicase C-terminal" evidence="3">
    <location>
        <begin position="628"/>
        <end position="788"/>
    </location>
</feature>
<dbReference type="GO" id="GO:0005829">
    <property type="term" value="C:cytosol"/>
    <property type="evidence" value="ECO:0007669"/>
    <property type="project" value="TreeGrafter"/>
</dbReference>
<evidence type="ECO:0000259" key="3">
    <source>
        <dbReference type="PROSITE" id="PS51194"/>
    </source>
</evidence>
<dbReference type="InterPro" id="IPR025285">
    <property type="entry name" value="DUF4145"/>
</dbReference>
<dbReference type="InterPro" id="IPR013670">
    <property type="entry name" value="EcoEI_R_C_dom"/>
</dbReference>
<feature type="domain" description="Helicase ATP-binding" evidence="2">
    <location>
        <begin position="382"/>
        <end position="544"/>
    </location>
</feature>
<dbReference type="GO" id="GO:0005524">
    <property type="term" value="F:ATP binding"/>
    <property type="evidence" value="ECO:0007669"/>
    <property type="project" value="InterPro"/>
</dbReference>
<dbReference type="Pfam" id="PF04851">
    <property type="entry name" value="ResIII"/>
    <property type="match status" value="1"/>
</dbReference>
<dbReference type="Pfam" id="PF00271">
    <property type="entry name" value="Helicase_C"/>
    <property type="match status" value="1"/>
</dbReference>
<dbReference type="CDD" id="cd18032">
    <property type="entry name" value="DEXHc_RE_I_III_res"/>
    <property type="match status" value="1"/>
</dbReference>
<evidence type="ECO:0000313" key="5">
    <source>
        <dbReference type="Proteomes" id="UP000322783"/>
    </source>
</evidence>
<dbReference type="Pfam" id="PF13643">
    <property type="entry name" value="DUF4145"/>
    <property type="match status" value="1"/>
</dbReference>
<keyword evidence="5" id="KW-1185">Reference proteome</keyword>
<proteinExistence type="predicted"/>